<dbReference type="Proteomes" id="UP001239462">
    <property type="component" value="Unassembled WGS sequence"/>
</dbReference>
<dbReference type="Pfam" id="PF14237">
    <property type="entry name" value="GYF_2"/>
    <property type="match status" value="1"/>
</dbReference>
<accession>A0ABT7PJM8</accession>
<dbReference type="RefSeq" id="WP_149497322.1">
    <property type="nucleotide sequence ID" value="NZ_CP141221.1"/>
</dbReference>
<feature type="transmembrane region" description="Helical" evidence="2">
    <location>
        <begin position="269"/>
        <end position="294"/>
    </location>
</feature>
<evidence type="ECO:0000313" key="4">
    <source>
        <dbReference type="EMBL" id="MDM4016675.1"/>
    </source>
</evidence>
<keyword evidence="5" id="KW-1185">Reference proteome</keyword>
<comment type="caution">
    <text evidence="4">The sequence shown here is derived from an EMBL/GenBank/DDBJ whole genome shotgun (WGS) entry which is preliminary data.</text>
</comment>
<dbReference type="EMBL" id="JASZZN010000009">
    <property type="protein sequence ID" value="MDM4016675.1"/>
    <property type="molecule type" value="Genomic_DNA"/>
</dbReference>
<feature type="transmembrane region" description="Helical" evidence="2">
    <location>
        <begin position="220"/>
        <end position="241"/>
    </location>
</feature>
<keyword evidence="2" id="KW-0472">Membrane</keyword>
<evidence type="ECO:0000259" key="3">
    <source>
        <dbReference type="Pfam" id="PF14237"/>
    </source>
</evidence>
<dbReference type="InterPro" id="IPR025640">
    <property type="entry name" value="GYF_2"/>
</dbReference>
<keyword evidence="2" id="KW-0812">Transmembrane</keyword>
<feature type="domain" description="GYF" evidence="3">
    <location>
        <begin position="95"/>
        <end position="141"/>
    </location>
</feature>
<feature type="region of interest" description="Disordered" evidence="1">
    <location>
        <begin position="152"/>
        <end position="175"/>
    </location>
</feature>
<reference evidence="4 5" key="1">
    <citation type="submission" date="2023-06" db="EMBL/GenBank/DDBJ databases">
        <title>Roseiconus lacunae JC819 isolated from Gulf of Mannar region, Tamil Nadu.</title>
        <authorList>
            <person name="Pk S."/>
            <person name="Ch S."/>
            <person name="Ch V.R."/>
        </authorList>
    </citation>
    <scope>NUCLEOTIDE SEQUENCE [LARGE SCALE GENOMIC DNA]</scope>
    <source>
        <strain evidence="4 5">JC819</strain>
    </source>
</reference>
<evidence type="ECO:0000256" key="2">
    <source>
        <dbReference type="SAM" id="Phobius"/>
    </source>
</evidence>
<proteinExistence type="predicted"/>
<organism evidence="4 5">
    <name type="scientific">Roseiconus lacunae</name>
    <dbReference type="NCBI Taxonomy" id="2605694"/>
    <lineage>
        <taxon>Bacteria</taxon>
        <taxon>Pseudomonadati</taxon>
        <taxon>Planctomycetota</taxon>
        <taxon>Planctomycetia</taxon>
        <taxon>Pirellulales</taxon>
        <taxon>Pirellulaceae</taxon>
        <taxon>Roseiconus</taxon>
    </lineage>
</organism>
<dbReference type="InterPro" id="IPR035445">
    <property type="entry name" value="GYF-like_dom_sf"/>
</dbReference>
<name>A0ABT7PJM8_9BACT</name>
<evidence type="ECO:0000313" key="5">
    <source>
        <dbReference type="Proteomes" id="UP001239462"/>
    </source>
</evidence>
<feature type="transmembrane region" description="Helical" evidence="2">
    <location>
        <begin position="186"/>
        <end position="208"/>
    </location>
</feature>
<gene>
    <name evidence="4" type="ORF">QTN89_14610</name>
</gene>
<evidence type="ECO:0000256" key="1">
    <source>
        <dbReference type="SAM" id="MobiDB-lite"/>
    </source>
</evidence>
<sequence>MTPIERVYIRFRGRTIGPLAPDKVKEMVRRGQVTRMHELSADGLSWTKAEEFGNFFPRAAPAGSTAGDMAADGSVVPPGESGGAIAPNENATAQWYAHVQGEKQGPVSLDQMRLYAEAKVLKKDSLVWKNGMETWKAASEVLPELFGGKAPAGGSAAVSSPPSDDSDTSGPTGTALSKEIAENHGWILALGISLLIGCAVFFVVQILKLNEGGQKLRSDYLSASLFIVTAGAGSAVGILAIQVSMKMKAAAESGSPIATIVGAKSLSQFWMVGAIASIVWVAFVLLMLIAAITMSLPLTKVLG</sequence>
<dbReference type="Gene3D" id="3.30.1490.40">
    <property type="match status" value="1"/>
</dbReference>
<protein>
    <submittedName>
        <fullName evidence="4">DUF4339 domain-containing protein</fullName>
    </submittedName>
</protein>
<keyword evidence="2" id="KW-1133">Transmembrane helix</keyword>